<evidence type="ECO:0000256" key="4">
    <source>
        <dbReference type="ARBA" id="ARBA00023022"/>
    </source>
</evidence>
<dbReference type="Pfam" id="PF09221">
    <property type="entry name" value="Bacteriocin_IId"/>
    <property type="match status" value="1"/>
</dbReference>
<keyword evidence="2" id="KW-0964">Secreted</keyword>
<dbReference type="AlphaFoldDB" id="A0A2A8HB87"/>
<dbReference type="RefSeq" id="WP_098227212.1">
    <property type="nucleotide sequence ID" value="NZ_NUBY01000124.1"/>
</dbReference>
<evidence type="ECO:0000313" key="8">
    <source>
        <dbReference type="Proteomes" id="UP000220841"/>
    </source>
</evidence>
<dbReference type="InterPro" id="IPR020038">
    <property type="entry name" value="Circ_bacteriocin"/>
</dbReference>
<reference evidence="7 8" key="1">
    <citation type="submission" date="2017-09" db="EMBL/GenBank/DDBJ databases">
        <title>Large-scale bioinformatics analysis of Bacillus genomes uncovers conserved roles of natural products in bacterial physiology.</title>
        <authorList>
            <consortium name="Agbiome Team Llc"/>
            <person name="Bleich R.M."/>
            <person name="Grubbs K.J."/>
            <person name="Santa Maria K.C."/>
            <person name="Allen S.E."/>
            <person name="Farag S."/>
            <person name="Shank E.A."/>
            <person name="Bowers A."/>
        </authorList>
    </citation>
    <scope>NUCLEOTIDE SEQUENCE [LARGE SCALE GENOMIC DNA]</scope>
    <source>
        <strain evidence="7 8">AFS021349</strain>
    </source>
</reference>
<keyword evidence="5" id="KW-0078">Bacteriocin</keyword>
<keyword evidence="6" id="KW-1133">Transmembrane helix</keyword>
<evidence type="ECO:0000256" key="2">
    <source>
        <dbReference type="ARBA" id="ARBA00022525"/>
    </source>
</evidence>
<name>A0A2A8HB87_9BACI</name>
<dbReference type="GO" id="GO:0005576">
    <property type="term" value="C:extracellular region"/>
    <property type="evidence" value="ECO:0007669"/>
    <property type="project" value="UniProtKB-SubCell"/>
</dbReference>
<keyword evidence="6" id="KW-0812">Transmembrane</keyword>
<evidence type="ECO:0000256" key="5">
    <source>
        <dbReference type="ARBA" id="ARBA00023048"/>
    </source>
</evidence>
<dbReference type="Proteomes" id="UP000220841">
    <property type="component" value="Unassembled WGS sequence"/>
</dbReference>
<dbReference type="InterPro" id="IPR009086">
    <property type="entry name" value="Bacteriocin_AS48"/>
</dbReference>
<feature type="transmembrane region" description="Helical" evidence="6">
    <location>
        <begin position="29"/>
        <end position="58"/>
    </location>
</feature>
<organism evidence="7 8">
    <name type="scientific">Bacillus toyonensis</name>
    <dbReference type="NCBI Taxonomy" id="155322"/>
    <lineage>
        <taxon>Bacteria</taxon>
        <taxon>Bacillati</taxon>
        <taxon>Bacillota</taxon>
        <taxon>Bacilli</taxon>
        <taxon>Bacillales</taxon>
        <taxon>Bacillaceae</taxon>
        <taxon>Bacillus</taxon>
        <taxon>Bacillus cereus group</taxon>
    </lineage>
</organism>
<dbReference type="EMBL" id="NUBY01000124">
    <property type="protein sequence ID" value="PEQ01030.1"/>
    <property type="molecule type" value="Genomic_DNA"/>
</dbReference>
<proteinExistence type="predicted"/>
<keyword evidence="3" id="KW-0929">Antimicrobial</keyword>
<dbReference type="GO" id="GO:0031640">
    <property type="term" value="P:killing of cells of another organism"/>
    <property type="evidence" value="ECO:0007669"/>
    <property type="project" value="UniProtKB-KW"/>
</dbReference>
<comment type="caution">
    <text evidence="7">The sequence shown here is derived from an EMBL/GenBank/DDBJ whole genome shotgun (WGS) entry which is preliminary data.</text>
</comment>
<gene>
    <name evidence="7" type="ORF">CN585_22215</name>
</gene>
<evidence type="ECO:0000256" key="6">
    <source>
        <dbReference type="SAM" id="Phobius"/>
    </source>
</evidence>
<evidence type="ECO:0000313" key="7">
    <source>
        <dbReference type="EMBL" id="PEQ01030.1"/>
    </source>
</evidence>
<keyword evidence="4" id="KW-0044">Antibiotic</keyword>
<dbReference type="GO" id="GO:0042742">
    <property type="term" value="P:defense response to bacterium"/>
    <property type="evidence" value="ECO:0007669"/>
    <property type="project" value="UniProtKB-KW"/>
</dbReference>
<dbReference type="Gene3D" id="1.20.225.10">
    <property type="entry name" value="Bacteriocin AS-48"/>
    <property type="match status" value="1"/>
</dbReference>
<keyword evidence="6" id="KW-0472">Membrane</keyword>
<evidence type="ECO:0000256" key="1">
    <source>
        <dbReference type="ARBA" id="ARBA00004613"/>
    </source>
</evidence>
<sequence length="73" mass="7470">MFEAMGFFGVGKPMGEAIVDVVDSVGYGIIAASTIAAIISAGGLSIAAATVDVAIFTIKEYIKKDMKAAAVVW</sequence>
<dbReference type="NCBIfam" id="TIGR03651">
    <property type="entry name" value="circ_ocin_uber"/>
    <property type="match status" value="1"/>
</dbReference>
<protein>
    <submittedName>
        <fullName evidence="7">Bacteriocin uberolysin</fullName>
    </submittedName>
</protein>
<comment type="subcellular location">
    <subcellularLocation>
        <location evidence="1">Secreted</location>
    </subcellularLocation>
</comment>
<accession>A0A2A8HB87</accession>
<evidence type="ECO:0000256" key="3">
    <source>
        <dbReference type="ARBA" id="ARBA00022529"/>
    </source>
</evidence>